<feature type="domain" description="AB hydrolase-1" evidence="1">
    <location>
        <begin position="3"/>
        <end position="72"/>
    </location>
</feature>
<protein>
    <submittedName>
        <fullName evidence="2">Alpha/beta fold hydrolase</fullName>
    </submittedName>
</protein>
<accession>A0A4R4YY98</accession>
<proteinExistence type="predicted"/>
<dbReference type="SUPFAM" id="SSF53474">
    <property type="entry name" value="alpha/beta-Hydrolases"/>
    <property type="match status" value="1"/>
</dbReference>
<dbReference type="Proteomes" id="UP000294947">
    <property type="component" value="Unassembled WGS sequence"/>
</dbReference>
<sequence length="104" mass="11435">MDSRLWDSVFPALARRHTAIRFDARGLGRSSLPAELYWDVADLLAALDHFGIERAALVGLSLGGETSLDFALAGRWGDRFRSRRSAARGWERPSGAALPGQRLV</sequence>
<keyword evidence="3" id="KW-1185">Reference proteome</keyword>
<gene>
    <name evidence="2" type="ORF">E1288_17245</name>
</gene>
<comment type="caution">
    <text evidence="2">The sequence shown here is derived from an EMBL/GenBank/DDBJ whole genome shotgun (WGS) entry which is preliminary data.</text>
</comment>
<dbReference type="OrthoDB" id="495620at2"/>
<dbReference type="InterPro" id="IPR000073">
    <property type="entry name" value="AB_hydrolase_1"/>
</dbReference>
<evidence type="ECO:0000313" key="3">
    <source>
        <dbReference type="Proteomes" id="UP000294947"/>
    </source>
</evidence>
<reference evidence="2 3" key="1">
    <citation type="submission" date="2019-03" db="EMBL/GenBank/DDBJ databases">
        <title>Draft genome sequences of novel Actinobacteria.</title>
        <authorList>
            <person name="Sahin N."/>
            <person name="Ay H."/>
            <person name="Saygin H."/>
        </authorList>
    </citation>
    <scope>NUCLEOTIDE SEQUENCE [LARGE SCALE GENOMIC DNA]</scope>
    <source>
        <strain evidence="2 3">7K502</strain>
    </source>
</reference>
<organism evidence="2 3">
    <name type="scientific">Saccharopolyspora elongata</name>
    <dbReference type="NCBI Taxonomy" id="2530387"/>
    <lineage>
        <taxon>Bacteria</taxon>
        <taxon>Bacillati</taxon>
        <taxon>Actinomycetota</taxon>
        <taxon>Actinomycetes</taxon>
        <taxon>Pseudonocardiales</taxon>
        <taxon>Pseudonocardiaceae</taxon>
        <taxon>Saccharopolyspora</taxon>
    </lineage>
</organism>
<dbReference type="EMBL" id="SMKW01000021">
    <property type="protein sequence ID" value="TDD50396.1"/>
    <property type="molecule type" value="Genomic_DNA"/>
</dbReference>
<evidence type="ECO:0000313" key="2">
    <source>
        <dbReference type="EMBL" id="TDD50396.1"/>
    </source>
</evidence>
<name>A0A4R4YY98_9PSEU</name>
<keyword evidence="2" id="KW-0378">Hydrolase</keyword>
<dbReference type="GO" id="GO:0016787">
    <property type="term" value="F:hydrolase activity"/>
    <property type="evidence" value="ECO:0007669"/>
    <property type="project" value="UniProtKB-KW"/>
</dbReference>
<evidence type="ECO:0000259" key="1">
    <source>
        <dbReference type="Pfam" id="PF00561"/>
    </source>
</evidence>
<dbReference type="AlphaFoldDB" id="A0A4R4YY98"/>
<dbReference type="Gene3D" id="3.40.50.1820">
    <property type="entry name" value="alpha/beta hydrolase"/>
    <property type="match status" value="1"/>
</dbReference>
<dbReference type="Pfam" id="PF00561">
    <property type="entry name" value="Abhydrolase_1"/>
    <property type="match status" value="1"/>
</dbReference>
<dbReference type="InterPro" id="IPR029058">
    <property type="entry name" value="AB_hydrolase_fold"/>
</dbReference>